<dbReference type="RefSeq" id="WP_345698720.1">
    <property type="nucleotide sequence ID" value="NZ_BAABIS010000001.1"/>
</dbReference>
<reference evidence="3" key="1">
    <citation type="journal article" date="2019" name="Int. J. Syst. Evol. Microbiol.">
        <title>The Global Catalogue of Microorganisms (GCM) 10K type strain sequencing project: providing services to taxonomists for standard genome sequencing and annotation.</title>
        <authorList>
            <consortium name="The Broad Institute Genomics Platform"/>
            <consortium name="The Broad Institute Genome Sequencing Center for Infectious Disease"/>
            <person name="Wu L."/>
            <person name="Ma J."/>
        </authorList>
    </citation>
    <scope>NUCLEOTIDE SEQUENCE [LARGE SCALE GENOMIC DNA]</scope>
    <source>
        <strain evidence="3">JCM 13006</strain>
    </source>
</reference>
<dbReference type="PROSITE" id="PS51257">
    <property type="entry name" value="PROKAR_LIPOPROTEIN"/>
    <property type="match status" value="1"/>
</dbReference>
<feature type="chain" id="PRO_5045393123" evidence="1">
    <location>
        <begin position="29"/>
        <end position="217"/>
    </location>
</feature>
<dbReference type="EMBL" id="BAABIS010000001">
    <property type="protein sequence ID" value="GAA4862296.1"/>
    <property type="molecule type" value="Genomic_DNA"/>
</dbReference>
<name>A0ABP9E0R1_9ACTN</name>
<organism evidence="2 3">
    <name type="scientific">Kitasatospora terrestris</name>
    <dbReference type="NCBI Taxonomy" id="258051"/>
    <lineage>
        <taxon>Bacteria</taxon>
        <taxon>Bacillati</taxon>
        <taxon>Actinomycetota</taxon>
        <taxon>Actinomycetes</taxon>
        <taxon>Kitasatosporales</taxon>
        <taxon>Streptomycetaceae</taxon>
        <taxon>Kitasatospora</taxon>
    </lineage>
</organism>
<comment type="caution">
    <text evidence="2">The sequence shown here is derived from an EMBL/GenBank/DDBJ whole genome shotgun (WGS) entry which is preliminary data.</text>
</comment>
<accession>A0ABP9E0R1</accession>
<evidence type="ECO:0000313" key="3">
    <source>
        <dbReference type="Proteomes" id="UP001501752"/>
    </source>
</evidence>
<gene>
    <name evidence="2" type="ORF">GCM10023235_45580</name>
</gene>
<keyword evidence="1" id="KW-0732">Signal</keyword>
<proteinExistence type="predicted"/>
<dbReference type="Gene3D" id="1.10.4030.10">
    <property type="entry name" value="Porin chaperone SurA, peptide-binding domain"/>
    <property type="match status" value="1"/>
</dbReference>
<keyword evidence="3" id="KW-1185">Reference proteome</keyword>
<dbReference type="Pfam" id="PF13623">
    <property type="entry name" value="SurA_N_2"/>
    <property type="match status" value="1"/>
</dbReference>
<dbReference type="Proteomes" id="UP001501752">
    <property type="component" value="Unassembled WGS sequence"/>
</dbReference>
<sequence>MIRTSSIRRRTRTAVGAAGLALAAAALTACGTQPAHQGAAAVVGGQRISIAAVDARVAEVRDGVAAAQGQNGGAHNERAGLARKTVSDLVLDRVIAQALTDHGLSVTDTEIADGRSADAKALGGEAQLARELLLRQAVPSGGIDAFYRQQLGIQKLAAAQGEDPRTDAGNAAIRKALVAAGTELDIQVNPRYGHWDVQQIGLADTVDPWLPQNTNPA</sequence>
<dbReference type="InterPro" id="IPR027304">
    <property type="entry name" value="Trigger_fact/SurA_dom_sf"/>
</dbReference>
<evidence type="ECO:0000313" key="2">
    <source>
        <dbReference type="EMBL" id="GAA4862296.1"/>
    </source>
</evidence>
<evidence type="ECO:0000256" key="1">
    <source>
        <dbReference type="SAM" id="SignalP"/>
    </source>
</evidence>
<feature type="signal peptide" evidence="1">
    <location>
        <begin position="1"/>
        <end position="28"/>
    </location>
</feature>
<protein>
    <submittedName>
        <fullName evidence="2">SurA N-terminal domain-containing protein</fullName>
    </submittedName>
</protein>
<dbReference type="SUPFAM" id="SSF109998">
    <property type="entry name" value="Triger factor/SurA peptide-binding domain-like"/>
    <property type="match status" value="1"/>
</dbReference>